<accession>A0A3D9HB31</accession>
<dbReference type="OrthoDB" id="8449790at2"/>
<organism evidence="1 2">
    <name type="scientific">Aestuariispira insulae</name>
    <dbReference type="NCBI Taxonomy" id="1461337"/>
    <lineage>
        <taxon>Bacteria</taxon>
        <taxon>Pseudomonadati</taxon>
        <taxon>Pseudomonadota</taxon>
        <taxon>Alphaproteobacteria</taxon>
        <taxon>Rhodospirillales</taxon>
        <taxon>Kiloniellaceae</taxon>
        <taxon>Aestuariispira</taxon>
    </lineage>
</organism>
<proteinExistence type="predicted"/>
<dbReference type="EMBL" id="QRDW01000010">
    <property type="protein sequence ID" value="RED46206.1"/>
    <property type="molecule type" value="Genomic_DNA"/>
</dbReference>
<name>A0A3D9HB31_9PROT</name>
<evidence type="ECO:0008006" key="3">
    <source>
        <dbReference type="Google" id="ProtNLM"/>
    </source>
</evidence>
<protein>
    <recommendedName>
        <fullName evidence="3">DUF1150 family protein</fullName>
    </recommendedName>
</protein>
<dbReference type="Proteomes" id="UP000256845">
    <property type="component" value="Unassembled WGS sequence"/>
</dbReference>
<keyword evidence="2" id="KW-1185">Reference proteome</keyword>
<evidence type="ECO:0000313" key="1">
    <source>
        <dbReference type="EMBL" id="RED46206.1"/>
    </source>
</evidence>
<sequence length="72" mass="7974">MNDEFFDLKNMSAEDFADLGVETVGYIKPVSMPEGIRFRITTATGQLVAEAEDYDAACMALEHFDLEAATLH</sequence>
<comment type="caution">
    <text evidence="1">The sequence shown here is derived from an EMBL/GenBank/DDBJ whole genome shotgun (WGS) entry which is preliminary data.</text>
</comment>
<gene>
    <name evidence="1" type="ORF">DFP90_110116</name>
</gene>
<dbReference type="RefSeq" id="WP_115938211.1">
    <property type="nucleotide sequence ID" value="NZ_QRDW01000010.1"/>
</dbReference>
<reference evidence="1 2" key="1">
    <citation type="submission" date="2018-07" db="EMBL/GenBank/DDBJ databases">
        <title>Genomic Encyclopedia of Type Strains, Phase III (KMG-III): the genomes of soil and plant-associated and newly described type strains.</title>
        <authorList>
            <person name="Whitman W."/>
        </authorList>
    </citation>
    <scope>NUCLEOTIDE SEQUENCE [LARGE SCALE GENOMIC DNA]</scope>
    <source>
        <strain evidence="1 2">CECT 8488</strain>
    </source>
</reference>
<dbReference type="AlphaFoldDB" id="A0A3D9HB31"/>
<evidence type="ECO:0000313" key="2">
    <source>
        <dbReference type="Proteomes" id="UP000256845"/>
    </source>
</evidence>